<dbReference type="EMBL" id="JAOPGA020001377">
    <property type="protein sequence ID" value="KAL0487857.1"/>
    <property type="molecule type" value="Genomic_DNA"/>
</dbReference>
<dbReference type="GO" id="GO:0005737">
    <property type="term" value="C:cytoplasm"/>
    <property type="evidence" value="ECO:0007669"/>
    <property type="project" value="TreeGrafter"/>
</dbReference>
<evidence type="ECO:0000313" key="4">
    <source>
        <dbReference type="Proteomes" id="UP001431209"/>
    </source>
</evidence>
<keyword evidence="4" id="KW-1185">Reference proteome</keyword>
<dbReference type="Pfam" id="PF13417">
    <property type="entry name" value="GST_N_3"/>
    <property type="match status" value="1"/>
</dbReference>
<evidence type="ECO:0000313" key="3">
    <source>
        <dbReference type="EMBL" id="KAL0487857.1"/>
    </source>
</evidence>
<dbReference type="Gene3D" id="3.40.30.10">
    <property type="entry name" value="Glutaredoxin"/>
    <property type="match status" value="1"/>
</dbReference>
<evidence type="ECO:0000259" key="2">
    <source>
        <dbReference type="PROSITE" id="PS50405"/>
    </source>
</evidence>
<dbReference type="AlphaFoldDB" id="A0AAW2ZET8"/>
<dbReference type="SUPFAM" id="SSF47616">
    <property type="entry name" value="GST C-terminal domain-like"/>
    <property type="match status" value="1"/>
</dbReference>
<dbReference type="PANTHER" id="PTHR43968:SF6">
    <property type="entry name" value="GLUTATHIONE S-TRANSFERASE OMEGA"/>
    <property type="match status" value="1"/>
</dbReference>
<dbReference type="Pfam" id="PF00043">
    <property type="entry name" value="GST_C"/>
    <property type="match status" value="1"/>
</dbReference>
<gene>
    <name evidence="3" type="ORF">AKO1_000062</name>
</gene>
<accession>A0AAW2ZET8</accession>
<dbReference type="InterPro" id="IPR004045">
    <property type="entry name" value="Glutathione_S-Trfase_N"/>
</dbReference>
<sequence length="223" mass="25865">MVEVVLWSCGACPYAQRARIVLLAKEVPNYKINDLDNDILLKKKEKPQELLRKNPYGAVPVLDHGNHSIYESAIIMTYLEDAFPGGVRLLPSDPKGRSVVSMLIADCDKKITTMYPLMFNKDEAKTEEFEKNFTDALQFLDDKFNNISGDYFAGDEITLADVAFVPFFERIKVAVEPLRGKKYLENFINLNNWYKRMQSFQPFVDSRMEQSEMLEFYKKYINK</sequence>
<dbReference type="SFLD" id="SFLDS00019">
    <property type="entry name" value="Glutathione_Transferase_(cytos"/>
    <property type="match status" value="1"/>
</dbReference>
<dbReference type="PROSITE" id="PS50405">
    <property type="entry name" value="GST_CTER"/>
    <property type="match status" value="1"/>
</dbReference>
<dbReference type="InterPro" id="IPR004046">
    <property type="entry name" value="GST_C"/>
</dbReference>
<dbReference type="InterPro" id="IPR010987">
    <property type="entry name" value="Glutathione-S-Trfase_C-like"/>
</dbReference>
<dbReference type="Proteomes" id="UP001431209">
    <property type="component" value="Unassembled WGS sequence"/>
</dbReference>
<dbReference type="CDD" id="cd00299">
    <property type="entry name" value="GST_C_family"/>
    <property type="match status" value="1"/>
</dbReference>
<dbReference type="SUPFAM" id="SSF52833">
    <property type="entry name" value="Thioredoxin-like"/>
    <property type="match status" value="1"/>
</dbReference>
<name>A0AAW2ZET8_9EUKA</name>
<dbReference type="CDD" id="cd00570">
    <property type="entry name" value="GST_N_family"/>
    <property type="match status" value="1"/>
</dbReference>
<proteinExistence type="predicted"/>
<feature type="domain" description="GST N-terminal" evidence="1">
    <location>
        <begin position="2"/>
        <end position="87"/>
    </location>
</feature>
<protein>
    <submittedName>
        <fullName evidence="3">Glutathione S-transferase</fullName>
    </submittedName>
</protein>
<dbReference type="InterPro" id="IPR050983">
    <property type="entry name" value="GST_Omega/HSP26"/>
</dbReference>
<dbReference type="Gene3D" id="1.20.1050.10">
    <property type="match status" value="1"/>
</dbReference>
<reference evidence="3 4" key="1">
    <citation type="submission" date="2024-03" db="EMBL/GenBank/DDBJ databases">
        <title>The Acrasis kona genome and developmental transcriptomes reveal deep origins of eukaryotic multicellular pathways.</title>
        <authorList>
            <person name="Sheikh S."/>
            <person name="Fu C.-J."/>
            <person name="Brown M.W."/>
            <person name="Baldauf S.L."/>
        </authorList>
    </citation>
    <scope>NUCLEOTIDE SEQUENCE [LARGE SCALE GENOMIC DNA]</scope>
    <source>
        <strain evidence="3 4">ATCC MYA-3509</strain>
    </source>
</reference>
<dbReference type="SFLD" id="SFLDG00358">
    <property type="entry name" value="Main_(cytGST)"/>
    <property type="match status" value="1"/>
</dbReference>
<dbReference type="PROSITE" id="PS50404">
    <property type="entry name" value="GST_NTER"/>
    <property type="match status" value="1"/>
</dbReference>
<organism evidence="3 4">
    <name type="scientific">Acrasis kona</name>
    <dbReference type="NCBI Taxonomy" id="1008807"/>
    <lineage>
        <taxon>Eukaryota</taxon>
        <taxon>Discoba</taxon>
        <taxon>Heterolobosea</taxon>
        <taxon>Tetramitia</taxon>
        <taxon>Eutetramitia</taxon>
        <taxon>Acrasidae</taxon>
        <taxon>Acrasis</taxon>
    </lineage>
</organism>
<dbReference type="InterPro" id="IPR036282">
    <property type="entry name" value="Glutathione-S-Trfase_C_sf"/>
</dbReference>
<dbReference type="InterPro" id="IPR040079">
    <property type="entry name" value="Glutathione_S-Trfase"/>
</dbReference>
<evidence type="ECO:0000259" key="1">
    <source>
        <dbReference type="PROSITE" id="PS50404"/>
    </source>
</evidence>
<dbReference type="PANTHER" id="PTHR43968">
    <property type="match status" value="1"/>
</dbReference>
<comment type="caution">
    <text evidence="3">The sequence shown here is derived from an EMBL/GenBank/DDBJ whole genome shotgun (WGS) entry which is preliminary data.</text>
</comment>
<feature type="domain" description="GST C-terminal" evidence="2">
    <location>
        <begin position="93"/>
        <end position="221"/>
    </location>
</feature>
<dbReference type="InterPro" id="IPR036249">
    <property type="entry name" value="Thioredoxin-like_sf"/>
</dbReference>